<dbReference type="EMBL" id="UGUY01000001">
    <property type="protein sequence ID" value="SUD66707.1"/>
    <property type="molecule type" value="Genomic_DNA"/>
</dbReference>
<evidence type="ECO:0000313" key="3">
    <source>
        <dbReference type="EMBL" id="SUD66707.1"/>
    </source>
</evidence>
<feature type="region of interest" description="Disordered" evidence="2">
    <location>
        <begin position="155"/>
        <end position="184"/>
    </location>
</feature>
<name>A0A379KGG0_PSEPU</name>
<protein>
    <recommendedName>
        <fullName evidence="5">Conjugal transfer protein</fullName>
    </recommendedName>
</protein>
<gene>
    <name evidence="3" type="ORF">NCTC7914_00769</name>
</gene>
<feature type="compositionally biased region" description="Polar residues" evidence="2">
    <location>
        <begin position="170"/>
        <end position="184"/>
    </location>
</feature>
<feature type="compositionally biased region" description="Basic and acidic residues" evidence="2">
    <location>
        <begin position="159"/>
        <end position="169"/>
    </location>
</feature>
<organism evidence="3 4">
    <name type="scientific">Pseudomonas putida</name>
    <name type="common">Arthrobacter siderocapsulatus</name>
    <dbReference type="NCBI Taxonomy" id="303"/>
    <lineage>
        <taxon>Bacteria</taxon>
        <taxon>Pseudomonadati</taxon>
        <taxon>Pseudomonadota</taxon>
        <taxon>Gammaproteobacteria</taxon>
        <taxon>Pseudomonadales</taxon>
        <taxon>Pseudomonadaceae</taxon>
        <taxon>Pseudomonas</taxon>
    </lineage>
</organism>
<evidence type="ECO:0000256" key="1">
    <source>
        <dbReference type="SAM" id="Coils"/>
    </source>
</evidence>
<reference evidence="3 4" key="1">
    <citation type="submission" date="2018-06" db="EMBL/GenBank/DDBJ databases">
        <authorList>
            <consortium name="Pathogen Informatics"/>
            <person name="Doyle S."/>
        </authorList>
    </citation>
    <scope>NUCLEOTIDE SEQUENCE [LARGE SCALE GENOMIC DNA]</scope>
    <source>
        <strain evidence="3 4">NCTC7914</strain>
    </source>
</reference>
<evidence type="ECO:0008006" key="5">
    <source>
        <dbReference type="Google" id="ProtNLM"/>
    </source>
</evidence>
<proteinExistence type="predicted"/>
<evidence type="ECO:0000313" key="4">
    <source>
        <dbReference type="Proteomes" id="UP000254602"/>
    </source>
</evidence>
<accession>A0A379KGG0</accession>
<sequence length="184" mass="20760">MKHEPMDESKKVKLPQGDDGLGLEAQAQALAAEQTALLEGGSVQARYNQALGEYVEQKADQCAALEQRLEGLLDRQQAQLQQNLAQRPGWIALPSTRAAWDQANQRCQARLQQLQLRLERVQDLHNGMGLYTPLLEELAVRKLRAEQPELAEQWSLQRQAERSLTEAQRRTQAQELGRSRTSSP</sequence>
<feature type="coiled-coil region" evidence="1">
    <location>
        <begin position="55"/>
        <end position="124"/>
    </location>
</feature>
<dbReference type="NCBIfam" id="NF042916">
    <property type="entry name" value="IncP_KfrC_dom"/>
    <property type="match status" value="1"/>
</dbReference>
<dbReference type="Proteomes" id="UP000254602">
    <property type="component" value="Unassembled WGS sequence"/>
</dbReference>
<dbReference type="InterPro" id="IPR050043">
    <property type="entry name" value="KfrC-like_dom"/>
</dbReference>
<keyword evidence="1" id="KW-0175">Coiled coil</keyword>
<dbReference type="AlphaFoldDB" id="A0A379KGG0"/>
<evidence type="ECO:0000256" key="2">
    <source>
        <dbReference type="SAM" id="MobiDB-lite"/>
    </source>
</evidence>